<feature type="transmembrane region" description="Helical" evidence="1">
    <location>
        <begin position="177"/>
        <end position="196"/>
    </location>
</feature>
<keyword evidence="3" id="KW-1185">Reference proteome</keyword>
<reference evidence="2 3" key="1">
    <citation type="journal article" date="2019" name="Sci. Data">
        <title>Hybrid genome assembly and annotation of Danionella translucida.</title>
        <authorList>
            <person name="Kadobianskyi M."/>
            <person name="Schulze L."/>
            <person name="Schuelke M."/>
            <person name="Judkewitz B."/>
        </authorList>
    </citation>
    <scope>NUCLEOTIDE SEQUENCE [LARGE SCALE GENOMIC DNA]</scope>
    <source>
        <strain evidence="2 3">Bolton</strain>
    </source>
</reference>
<dbReference type="PANTHER" id="PTHR31767:SF0">
    <property type="entry name" value="VOLTAGE-DEPENDENT CALCIUM CHANNEL GAMMA-LIKE SUBUNIT"/>
    <property type="match status" value="1"/>
</dbReference>
<comment type="caution">
    <text evidence="2">The sequence shown here is derived from an EMBL/GenBank/DDBJ whole genome shotgun (WGS) entry which is preliminary data.</text>
</comment>
<dbReference type="EMBL" id="SRMA01026018">
    <property type="protein sequence ID" value="TRY88866.1"/>
    <property type="molecule type" value="Genomic_DNA"/>
</dbReference>
<feature type="transmembrane region" description="Helical" evidence="1">
    <location>
        <begin position="69"/>
        <end position="91"/>
    </location>
</feature>
<protein>
    <submittedName>
        <fullName evidence="2">Uncharacterized protein</fullName>
    </submittedName>
</protein>
<dbReference type="OrthoDB" id="9903296at2759"/>
<dbReference type="AlphaFoldDB" id="A0A553QG05"/>
<organism evidence="2 3">
    <name type="scientific">Danionella cerebrum</name>
    <dbReference type="NCBI Taxonomy" id="2873325"/>
    <lineage>
        <taxon>Eukaryota</taxon>
        <taxon>Metazoa</taxon>
        <taxon>Chordata</taxon>
        <taxon>Craniata</taxon>
        <taxon>Vertebrata</taxon>
        <taxon>Euteleostomi</taxon>
        <taxon>Actinopterygii</taxon>
        <taxon>Neopterygii</taxon>
        <taxon>Teleostei</taxon>
        <taxon>Ostariophysi</taxon>
        <taxon>Cypriniformes</taxon>
        <taxon>Danionidae</taxon>
        <taxon>Danioninae</taxon>
        <taxon>Danionella</taxon>
    </lineage>
</organism>
<name>A0A553QG05_9TELE</name>
<dbReference type="Pfam" id="PF15108">
    <property type="entry name" value="TMEM37"/>
    <property type="match status" value="1"/>
</dbReference>
<dbReference type="PANTHER" id="PTHR31767">
    <property type="entry name" value="VOLTAGE-DEPENDENT CALCIUM CHANNEL GAMMA-LIKE SUBUNIT"/>
    <property type="match status" value="1"/>
</dbReference>
<keyword evidence="1" id="KW-0472">Membrane</keyword>
<evidence type="ECO:0000313" key="3">
    <source>
        <dbReference type="Proteomes" id="UP000316079"/>
    </source>
</evidence>
<evidence type="ECO:0000313" key="2">
    <source>
        <dbReference type="EMBL" id="TRY88866.1"/>
    </source>
</evidence>
<dbReference type="InterPro" id="IPR029372">
    <property type="entry name" value="Tmem37"/>
</dbReference>
<dbReference type="GO" id="GO:0005244">
    <property type="term" value="F:voltage-gated monoatomic ion channel activity"/>
    <property type="evidence" value="ECO:0007669"/>
    <property type="project" value="InterPro"/>
</dbReference>
<feature type="transmembrane region" description="Helical" evidence="1">
    <location>
        <begin position="131"/>
        <end position="156"/>
    </location>
</feature>
<proteinExistence type="predicted"/>
<sequence length="248" mass="27202">MYLEEEPAPYTIHSEELNSCWRSLLQKAQDQLDDELEKVFSLNVLFQMGSSPSLKPPPLFLDVCCRGQIILCIFLSIILSSLAVCDGHWLLSGRQIFGLWFFCQLEVPHGSELGPLANCSRRMEDSGVEGLSLGLASCRSVVALGVVSAIFGLELLVMSQASDGGDSRRRWVFGARLVLLAGLLAAAGLLMFLLVLREMISILGFTLTFWCQVTASFLFLLSGMAARHIQKIQAMAPPLGHLEKPMGV</sequence>
<accession>A0A553QG05</accession>
<dbReference type="GO" id="GO:0016020">
    <property type="term" value="C:membrane"/>
    <property type="evidence" value="ECO:0007669"/>
    <property type="project" value="InterPro"/>
</dbReference>
<dbReference type="Proteomes" id="UP000316079">
    <property type="component" value="Unassembled WGS sequence"/>
</dbReference>
<evidence type="ECO:0000256" key="1">
    <source>
        <dbReference type="SAM" id="Phobius"/>
    </source>
</evidence>
<keyword evidence="1" id="KW-1133">Transmembrane helix</keyword>
<gene>
    <name evidence="2" type="ORF">DNTS_016946</name>
</gene>
<dbReference type="GO" id="GO:0005262">
    <property type="term" value="F:calcium channel activity"/>
    <property type="evidence" value="ECO:0007669"/>
    <property type="project" value="InterPro"/>
</dbReference>
<keyword evidence="1" id="KW-0812">Transmembrane</keyword>
<feature type="transmembrane region" description="Helical" evidence="1">
    <location>
        <begin position="202"/>
        <end position="221"/>
    </location>
</feature>